<feature type="region of interest" description="Disordered" evidence="1">
    <location>
        <begin position="1"/>
        <end position="48"/>
    </location>
</feature>
<feature type="compositionally biased region" description="Basic and acidic residues" evidence="1">
    <location>
        <begin position="587"/>
        <end position="618"/>
    </location>
</feature>
<dbReference type="STRING" id="1073089.A0A1L9RV02"/>
<dbReference type="OrthoDB" id="5408998at2759"/>
<evidence type="ECO:0000313" key="3">
    <source>
        <dbReference type="Proteomes" id="UP000184383"/>
    </source>
</evidence>
<protein>
    <submittedName>
        <fullName evidence="2">Uncharacterized protein</fullName>
    </submittedName>
</protein>
<accession>A0A1L9RV02</accession>
<gene>
    <name evidence="2" type="ORF">ASPWEDRAFT_80095</name>
</gene>
<evidence type="ECO:0000256" key="1">
    <source>
        <dbReference type="SAM" id="MobiDB-lite"/>
    </source>
</evidence>
<dbReference type="EMBL" id="KV878210">
    <property type="protein sequence ID" value="OJJ38723.1"/>
    <property type="molecule type" value="Genomic_DNA"/>
</dbReference>
<dbReference type="GeneID" id="63755406"/>
<evidence type="ECO:0000313" key="2">
    <source>
        <dbReference type="EMBL" id="OJJ38723.1"/>
    </source>
</evidence>
<feature type="region of interest" description="Disordered" evidence="1">
    <location>
        <begin position="459"/>
        <end position="506"/>
    </location>
</feature>
<reference evidence="3" key="1">
    <citation type="journal article" date="2017" name="Genome Biol.">
        <title>Comparative genomics reveals high biological diversity and specific adaptations in the industrially and medically important fungal genus Aspergillus.</title>
        <authorList>
            <person name="de Vries R.P."/>
            <person name="Riley R."/>
            <person name="Wiebenga A."/>
            <person name="Aguilar-Osorio G."/>
            <person name="Amillis S."/>
            <person name="Uchima C.A."/>
            <person name="Anderluh G."/>
            <person name="Asadollahi M."/>
            <person name="Askin M."/>
            <person name="Barry K."/>
            <person name="Battaglia E."/>
            <person name="Bayram O."/>
            <person name="Benocci T."/>
            <person name="Braus-Stromeyer S.A."/>
            <person name="Caldana C."/>
            <person name="Canovas D."/>
            <person name="Cerqueira G.C."/>
            <person name="Chen F."/>
            <person name="Chen W."/>
            <person name="Choi C."/>
            <person name="Clum A."/>
            <person name="Dos Santos R.A."/>
            <person name="Damasio A.R."/>
            <person name="Diallinas G."/>
            <person name="Emri T."/>
            <person name="Fekete E."/>
            <person name="Flipphi M."/>
            <person name="Freyberg S."/>
            <person name="Gallo A."/>
            <person name="Gournas C."/>
            <person name="Habgood R."/>
            <person name="Hainaut M."/>
            <person name="Harispe M.L."/>
            <person name="Henrissat B."/>
            <person name="Hilden K.S."/>
            <person name="Hope R."/>
            <person name="Hossain A."/>
            <person name="Karabika E."/>
            <person name="Karaffa L."/>
            <person name="Karanyi Z."/>
            <person name="Krasevec N."/>
            <person name="Kuo A."/>
            <person name="Kusch H."/>
            <person name="LaButti K."/>
            <person name="Lagendijk E.L."/>
            <person name="Lapidus A."/>
            <person name="Levasseur A."/>
            <person name="Lindquist E."/>
            <person name="Lipzen A."/>
            <person name="Logrieco A.F."/>
            <person name="MacCabe A."/>
            <person name="Maekelae M.R."/>
            <person name="Malavazi I."/>
            <person name="Melin P."/>
            <person name="Meyer V."/>
            <person name="Mielnichuk N."/>
            <person name="Miskei M."/>
            <person name="Molnar A.P."/>
            <person name="Mule G."/>
            <person name="Ngan C.Y."/>
            <person name="Orejas M."/>
            <person name="Orosz E."/>
            <person name="Ouedraogo J.P."/>
            <person name="Overkamp K.M."/>
            <person name="Park H.-S."/>
            <person name="Perrone G."/>
            <person name="Piumi F."/>
            <person name="Punt P.J."/>
            <person name="Ram A.F."/>
            <person name="Ramon A."/>
            <person name="Rauscher S."/>
            <person name="Record E."/>
            <person name="Riano-Pachon D.M."/>
            <person name="Robert V."/>
            <person name="Roehrig J."/>
            <person name="Ruller R."/>
            <person name="Salamov A."/>
            <person name="Salih N.S."/>
            <person name="Samson R.A."/>
            <person name="Sandor E."/>
            <person name="Sanguinetti M."/>
            <person name="Schuetze T."/>
            <person name="Sepcic K."/>
            <person name="Shelest E."/>
            <person name="Sherlock G."/>
            <person name="Sophianopoulou V."/>
            <person name="Squina F.M."/>
            <person name="Sun H."/>
            <person name="Susca A."/>
            <person name="Todd R.B."/>
            <person name="Tsang A."/>
            <person name="Unkles S.E."/>
            <person name="van de Wiele N."/>
            <person name="van Rossen-Uffink D."/>
            <person name="Oliveira J.V."/>
            <person name="Vesth T.C."/>
            <person name="Visser J."/>
            <person name="Yu J.-H."/>
            <person name="Zhou M."/>
            <person name="Andersen M.R."/>
            <person name="Archer D.B."/>
            <person name="Baker S.E."/>
            <person name="Benoit I."/>
            <person name="Brakhage A.A."/>
            <person name="Braus G.H."/>
            <person name="Fischer R."/>
            <person name="Frisvad J.C."/>
            <person name="Goldman G.H."/>
            <person name="Houbraken J."/>
            <person name="Oakley B."/>
            <person name="Pocsi I."/>
            <person name="Scazzocchio C."/>
            <person name="Seiboth B."/>
            <person name="vanKuyk P.A."/>
            <person name="Wortman J."/>
            <person name="Dyer P.S."/>
            <person name="Grigoriev I.V."/>
        </authorList>
    </citation>
    <scope>NUCLEOTIDE SEQUENCE [LARGE SCALE GENOMIC DNA]</scope>
    <source>
        <strain evidence="3">DTO 134E9</strain>
    </source>
</reference>
<dbReference type="AlphaFoldDB" id="A0A1L9RV02"/>
<dbReference type="RefSeq" id="XP_040692399.1">
    <property type="nucleotide sequence ID" value="XM_040839558.1"/>
</dbReference>
<sequence length="692" mass="78107">MDSDEAPPPPYSAVDPLVGENNGRNTNQASSTDPQRSSLQLRGGNAPLRDIFSRSGASSVSDEPMPDNFVSAAAYFTERPPSVHDERSILHHHLTIYPRSQSKDFPRRPRCWSSRREEIIQQDWDMFLRYLFPPHLGLAASSGHLPRQLRAQIQRDRKDRPQETDEQRKMRIAAVIEEWNQYFFEPRATRIVFVYVTDPKNAPSSPLCPKCYPAATQSTQETQQPQALEVAGGRQSTLPNLPPVPGQPVVPQASAGGYYPGTYAFPNTPAPPTPVLPVVPVTHTPYGPPAFYHHPNPSAPPPPAYPPHQPYPWGWNNAPYYQPQSTAPSKGGPLGWFSQLASQAQKYGERITEQAQQYGDQISAQAQYYGRQVEEQAVAHGRWIEQQAGFHGKKVEDPYAGVVNRPQGNWAVNDPRYQAYYANYYNYHYPNQNQNQNQNQQVSGVITAPTETNTATALTTTNNNNRSLITPPQNQRPRRSSVDSTSSESSLTSIDSISTTSDLSSSDLATVRAQLVSLNDRHDRELYEAAVGLRRQLDVLQESRRQARISGRGSSWGNGWGNYPQNHGYGRGSWGRWESPQQQQRSWAEKRAMKEEMRSTKKAFKDVIRRAREEQREQRRSRRARRRQERRSRQTQREETPQELPLEQRLENLELDRNGDNPSTVRSSASFPSTARSVSSSEVSDISSISTP</sequence>
<feature type="region of interest" description="Disordered" evidence="1">
    <location>
        <begin position="543"/>
        <end position="562"/>
    </location>
</feature>
<feature type="compositionally biased region" description="Polar residues" evidence="1">
    <location>
        <begin position="660"/>
        <end position="676"/>
    </location>
</feature>
<feature type="compositionally biased region" description="Pro residues" evidence="1">
    <location>
        <begin position="1"/>
        <end position="11"/>
    </location>
</feature>
<dbReference type="Proteomes" id="UP000184383">
    <property type="component" value="Unassembled WGS sequence"/>
</dbReference>
<feature type="non-terminal residue" evidence="2">
    <location>
        <position position="692"/>
    </location>
</feature>
<feature type="region of interest" description="Disordered" evidence="1">
    <location>
        <begin position="571"/>
        <end position="692"/>
    </location>
</feature>
<feature type="compositionally biased region" description="Basic and acidic residues" evidence="1">
    <location>
        <begin position="631"/>
        <end position="659"/>
    </location>
</feature>
<organism evidence="2 3">
    <name type="scientific">Aspergillus wentii DTO 134E9</name>
    <dbReference type="NCBI Taxonomy" id="1073089"/>
    <lineage>
        <taxon>Eukaryota</taxon>
        <taxon>Fungi</taxon>
        <taxon>Dikarya</taxon>
        <taxon>Ascomycota</taxon>
        <taxon>Pezizomycotina</taxon>
        <taxon>Eurotiomycetes</taxon>
        <taxon>Eurotiomycetidae</taxon>
        <taxon>Eurotiales</taxon>
        <taxon>Aspergillaceae</taxon>
        <taxon>Aspergillus</taxon>
        <taxon>Aspergillus subgen. Cremei</taxon>
    </lineage>
</organism>
<name>A0A1L9RV02_ASPWE</name>
<feature type="compositionally biased region" description="Polar residues" evidence="1">
    <location>
        <begin position="466"/>
        <end position="475"/>
    </location>
</feature>
<keyword evidence="3" id="KW-1185">Reference proteome</keyword>
<proteinExistence type="predicted"/>
<dbReference type="VEuPathDB" id="FungiDB:ASPWEDRAFT_80095"/>
<feature type="compositionally biased region" description="Basic residues" evidence="1">
    <location>
        <begin position="619"/>
        <end position="630"/>
    </location>
</feature>
<feature type="compositionally biased region" description="Low complexity" evidence="1">
    <location>
        <begin position="677"/>
        <end position="692"/>
    </location>
</feature>
<feature type="compositionally biased region" description="Polar residues" evidence="1">
    <location>
        <begin position="22"/>
        <end position="40"/>
    </location>
</feature>
<feature type="compositionally biased region" description="Low complexity" evidence="1">
    <location>
        <begin position="482"/>
        <end position="506"/>
    </location>
</feature>